<organism evidence="2">
    <name type="scientific">Sesamum radiatum</name>
    <name type="common">Black benniseed</name>
    <dbReference type="NCBI Taxonomy" id="300843"/>
    <lineage>
        <taxon>Eukaryota</taxon>
        <taxon>Viridiplantae</taxon>
        <taxon>Streptophyta</taxon>
        <taxon>Embryophyta</taxon>
        <taxon>Tracheophyta</taxon>
        <taxon>Spermatophyta</taxon>
        <taxon>Magnoliopsida</taxon>
        <taxon>eudicotyledons</taxon>
        <taxon>Gunneridae</taxon>
        <taxon>Pentapetalae</taxon>
        <taxon>asterids</taxon>
        <taxon>lamiids</taxon>
        <taxon>Lamiales</taxon>
        <taxon>Pedaliaceae</taxon>
        <taxon>Sesamum</taxon>
    </lineage>
</organism>
<protein>
    <recommendedName>
        <fullName evidence="3">DUF4283 domain-containing protein</fullName>
    </recommendedName>
</protein>
<feature type="compositionally biased region" description="Basic residues" evidence="1">
    <location>
        <begin position="16"/>
        <end position="26"/>
    </location>
</feature>
<dbReference type="AlphaFoldDB" id="A0AAW2RGD5"/>
<gene>
    <name evidence="2" type="ORF">Sradi_3170100</name>
</gene>
<name>A0AAW2RGD5_SESRA</name>
<dbReference type="PANTHER" id="PTHR31286:SF165">
    <property type="entry name" value="DUF4283 DOMAIN-CONTAINING PROTEIN"/>
    <property type="match status" value="1"/>
</dbReference>
<evidence type="ECO:0008006" key="3">
    <source>
        <dbReference type="Google" id="ProtNLM"/>
    </source>
</evidence>
<feature type="region of interest" description="Disordered" evidence="1">
    <location>
        <begin position="16"/>
        <end position="61"/>
    </location>
</feature>
<accession>A0AAW2RGD5</accession>
<comment type="caution">
    <text evidence="2">The sequence shown here is derived from an EMBL/GenBank/DDBJ whole genome shotgun (WGS) entry which is preliminary data.</text>
</comment>
<feature type="compositionally biased region" description="Polar residues" evidence="1">
    <location>
        <begin position="155"/>
        <end position="171"/>
    </location>
</feature>
<proteinExistence type="predicted"/>
<sequence>MEENSLLPLSHITHTAHGHSHTHVSHAHVPNPNSCELTGEGEDDAPFREVDEDGPPDDPIATKVRQEFTFSDFYSLASRVLDGGDASKEKLEALKLQWDSRFPDSTDSRVAAFRRLIPRLLPRVSFLPRRSVTPPLPDEPAEQSSSPNILEPVSQPASDSCTNFEKGQPSSPEVFVGNIKISMPSSDNIADAFLQSTRKTLRYIQPTYQKDEIIIRPTTAMVEDGSKRWHSTAVGFKTVAFMEEAIEEGPWLFQGQPVVLQAWEQGMSLRRQKHFQIPVWIRLRHLPMEYWTVDGLSAIASGIGPPLYTDKITQSCSRLDYAQVCVMVNYNSKLPKHLVVISPILRDGKECPIKVDIEHEWLPLRCTECRSLGHNGQACPDRRIKKPGAPVTVFVQKQKSTPADPPADADTDLAADMATGKVYHDVTKPYGDVETCTSLRSESIKGKEVVVYNPFAILGTVHASNEDDLEYQMHSTIAGPNSSSPARGPT</sequence>
<evidence type="ECO:0000313" key="2">
    <source>
        <dbReference type="EMBL" id="KAL0378646.1"/>
    </source>
</evidence>
<dbReference type="PANTHER" id="PTHR31286">
    <property type="entry name" value="GLYCINE-RICH CELL WALL STRUCTURAL PROTEIN 1.8-LIKE"/>
    <property type="match status" value="1"/>
</dbReference>
<dbReference type="InterPro" id="IPR040256">
    <property type="entry name" value="At4g02000-like"/>
</dbReference>
<feature type="region of interest" description="Disordered" evidence="1">
    <location>
        <begin position="129"/>
        <end position="171"/>
    </location>
</feature>
<reference evidence="2" key="1">
    <citation type="submission" date="2020-06" db="EMBL/GenBank/DDBJ databases">
        <authorList>
            <person name="Li T."/>
            <person name="Hu X."/>
            <person name="Zhang T."/>
            <person name="Song X."/>
            <person name="Zhang H."/>
            <person name="Dai N."/>
            <person name="Sheng W."/>
            <person name="Hou X."/>
            <person name="Wei L."/>
        </authorList>
    </citation>
    <scope>NUCLEOTIDE SEQUENCE</scope>
    <source>
        <strain evidence="2">G02</strain>
        <tissue evidence="2">Leaf</tissue>
    </source>
</reference>
<feature type="compositionally biased region" description="Acidic residues" evidence="1">
    <location>
        <begin position="39"/>
        <end position="56"/>
    </location>
</feature>
<reference evidence="2" key="2">
    <citation type="journal article" date="2024" name="Plant">
        <title>Genomic evolution and insights into agronomic trait innovations of Sesamum species.</title>
        <authorList>
            <person name="Miao H."/>
            <person name="Wang L."/>
            <person name="Qu L."/>
            <person name="Liu H."/>
            <person name="Sun Y."/>
            <person name="Le M."/>
            <person name="Wang Q."/>
            <person name="Wei S."/>
            <person name="Zheng Y."/>
            <person name="Lin W."/>
            <person name="Duan Y."/>
            <person name="Cao H."/>
            <person name="Xiong S."/>
            <person name="Wang X."/>
            <person name="Wei L."/>
            <person name="Li C."/>
            <person name="Ma Q."/>
            <person name="Ju M."/>
            <person name="Zhao R."/>
            <person name="Li G."/>
            <person name="Mu C."/>
            <person name="Tian Q."/>
            <person name="Mei H."/>
            <person name="Zhang T."/>
            <person name="Gao T."/>
            <person name="Zhang H."/>
        </authorList>
    </citation>
    <scope>NUCLEOTIDE SEQUENCE</scope>
    <source>
        <strain evidence="2">G02</strain>
    </source>
</reference>
<evidence type="ECO:0000256" key="1">
    <source>
        <dbReference type="SAM" id="MobiDB-lite"/>
    </source>
</evidence>
<dbReference type="EMBL" id="JACGWJ010000013">
    <property type="protein sequence ID" value="KAL0378646.1"/>
    <property type="molecule type" value="Genomic_DNA"/>
</dbReference>